<name>A0A024U142_9STRA</name>
<proteinExistence type="predicted"/>
<protein>
    <recommendedName>
        <fullName evidence="2">Tc1-like transposase DDE domain-containing protein</fullName>
    </recommendedName>
</protein>
<dbReference type="GeneID" id="20084458"/>
<reference evidence="1" key="1">
    <citation type="submission" date="2013-12" db="EMBL/GenBank/DDBJ databases">
        <title>The Genome Sequence of Aphanomyces invadans NJM9701.</title>
        <authorList>
            <consortium name="The Broad Institute Genomics Platform"/>
            <person name="Russ C."/>
            <person name="Tyler B."/>
            <person name="van West P."/>
            <person name="Dieguez-Uribeondo J."/>
            <person name="Young S.K."/>
            <person name="Zeng Q."/>
            <person name="Gargeya S."/>
            <person name="Fitzgerald M."/>
            <person name="Abouelleil A."/>
            <person name="Alvarado L."/>
            <person name="Chapman S.B."/>
            <person name="Gainer-Dewar J."/>
            <person name="Goldberg J."/>
            <person name="Griggs A."/>
            <person name="Gujja S."/>
            <person name="Hansen M."/>
            <person name="Howarth C."/>
            <person name="Imamovic A."/>
            <person name="Ireland A."/>
            <person name="Larimer J."/>
            <person name="McCowan C."/>
            <person name="Murphy C."/>
            <person name="Pearson M."/>
            <person name="Poon T.W."/>
            <person name="Priest M."/>
            <person name="Roberts A."/>
            <person name="Saif S."/>
            <person name="Shea T."/>
            <person name="Sykes S."/>
            <person name="Wortman J."/>
            <person name="Nusbaum C."/>
            <person name="Birren B."/>
        </authorList>
    </citation>
    <scope>NUCLEOTIDE SEQUENCE [LARGE SCALE GENOMIC DNA]</scope>
    <source>
        <strain evidence="1">NJM9701</strain>
    </source>
</reference>
<gene>
    <name evidence="1" type="ORF">H310_07408</name>
</gene>
<dbReference type="RefSeq" id="XP_008871371.1">
    <property type="nucleotide sequence ID" value="XM_008873149.1"/>
</dbReference>
<dbReference type="VEuPathDB" id="FungiDB:H310_07408"/>
<dbReference type="EMBL" id="KI913965">
    <property type="protein sequence ID" value="ETV99953.1"/>
    <property type="molecule type" value="Genomic_DNA"/>
</dbReference>
<dbReference type="OrthoDB" id="108858at2759"/>
<dbReference type="Gene3D" id="3.30.420.10">
    <property type="entry name" value="Ribonuclease H-like superfamily/Ribonuclease H"/>
    <property type="match status" value="1"/>
</dbReference>
<sequence>MFDVTPTTVRRIWRRGAVNLTGQKTICLGVHQRKKGNCGRKRLHDDLPQRIQTIPQSRRYCFRTIAHLLKIPTSTLHCYFKRGVITKYSTVLKSALTDSNKVCRLKCVIKHVQDVDGTKFFDPMLDTVHVDEMVLHDAIAEEVARPRWDEDKYEWFDGKLGTWHFTEIVPAQRRSVWRDAGTPIMKTVTVTRDKYKAMLIENVIPAIRSKWPGGEAKKVKIQQDNARPHVPPRDAAIVAACKEDGWDIEVVFQPPNSSDLNVLDLGFFRAIQTLQVENGTEVADEMIAALGLAQLSVDEN</sequence>
<dbReference type="GO" id="GO:0003676">
    <property type="term" value="F:nucleic acid binding"/>
    <property type="evidence" value="ECO:0007669"/>
    <property type="project" value="InterPro"/>
</dbReference>
<evidence type="ECO:0000313" key="1">
    <source>
        <dbReference type="EMBL" id="ETV99953.1"/>
    </source>
</evidence>
<dbReference type="eggNOG" id="ENOG502QQNW">
    <property type="taxonomic scope" value="Eukaryota"/>
</dbReference>
<evidence type="ECO:0008006" key="2">
    <source>
        <dbReference type="Google" id="ProtNLM"/>
    </source>
</evidence>
<accession>A0A024U142</accession>
<dbReference type="InterPro" id="IPR036397">
    <property type="entry name" value="RNaseH_sf"/>
</dbReference>
<organism evidence="1">
    <name type="scientific">Aphanomyces invadans</name>
    <dbReference type="NCBI Taxonomy" id="157072"/>
    <lineage>
        <taxon>Eukaryota</taxon>
        <taxon>Sar</taxon>
        <taxon>Stramenopiles</taxon>
        <taxon>Oomycota</taxon>
        <taxon>Saprolegniomycetes</taxon>
        <taxon>Saprolegniales</taxon>
        <taxon>Verrucalvaceae</taxon>
        <taxon>Aphanomyces</taxon>
    </lineage>
</organism>
<dbReference type="PANTHER" id="PTHR47169:SF2">
    <property type="entry name" value="OS01G0541250 PROTEIN"/>
    <property type="match status" value="1"/>
</dbReference>
<dbReference type="PANTHER" id="PTHR47169">
    <property type="entry name" value="OS01G0541250 PROTEIN"/>
    <property type="match status" value="1"/>
</dbReference>
<dbReference type="AlphaFoldDB" id="A0A024U142"/>